<reference evidence="2" key="1">
    <citation type="journal article" date="2019" name="Int. J. Syst. Evol. Microbiol.">
        <title>The Global Catalogue of Microorganisms (GCM) 10K type strain sequencing project: providing services to taxonomists for standard genome sequencing and annotation.</title>
        <authorList>
            <consortium name="The Broad Institute Genomics Platform"/>
            <consortium name="The Broad Institute Genome Sequencing Center for Infectious Disease"/>
            <person name="Wu L."/>
            <person name="Ma J."/>
        </authorList>
    </citation>
    <scope>NUCLEOTIDE SEQUENCE [LARGE SCALE GENOMIC DNA]</scope>
    <source>
        <strain evidence="2">NBRC 111980</strain>
    </source>
</reference>
<accession>A0ABQ5XSE9</accession>
<name>A0ABQ5XSE9_9GAMM</name>
<proteinExistence type="predicted"/>
<gene>
    <name evidence="1" type="ORF">GCM10007901_23240</name>
</gene>
<sequence>MQIWFDWDSEIGPTGRYRRHLFLPGGHLGSTHVLLPVLRGNKRTGLLNDDMQAKELIARMLQELDRQYFSVQVYPQRRGDTSWKEQWFDYAKFEAAASMAAKECHWSLRRPTHSTLRMVDPGAPFDGG</sequence>
<evidence type="ECO:0000313" key="1">
    <source>
        <dbReference type="EMBL" id="GLQ93373.1"/>
    </source>
</evidence>
<keyword evidence="2" id="KW-1185">Reference proteome</keyword>
<comment type="caution">
    <text evidence="1">The sequence shown here is derived from an EMBL/GenBank/DDBJ whole genome shotgun (WGS) entry which is preliminary data.</text>
</comment>
<protein>
    <recommendedName>
        <fullName evidence="3">DUF695 domain-containing protein</fullName>
    </recommendedName>
</protein>
<evidence type="ECO:0008006" key="3">
    <source>
        <dbReference type="Google" id="ProtNLM"/>
    </source>
</evidence>
<dbReference type="EMBL" id="BSOB01000018">
    <property type="protein sequence ID" value="GLQ93373.1"/>
    <property type="molecule type" value="Genomic_DNA"/>
</dbReference>
<organism evidence="1 2">
    <name type="scientific">Dyella acidisoli</name>
    <dbReference type="NCBI Taxonomy" id="1867834"/>
    <lineage>
        <taxon>Bacteria</taxon>
        <taxon>Pseudomonadati</taxon>
        <taxon>Pseudomonadota</taxon>
        <taxon>Gammaproteobacteria</taxon>
        <taxon>Lysobacterales</taxon>
        <taxon>Rhodanobacteraceae</taxon>
        <taxon>Dyella</taxon>
    </lineage>
</organism>
<evidence type="ECO:0000313" key="2">
    <source>
        <dbReference type="Proteomes" id="UP001156670"/>
    </source>
</evidence>
<dbReference type="Proteomes" id="UP001156670">
    <property type="component" value="Unassembled WGS sequence"/>
</dbReference>